<dbReference type="PANTHER" id="PTHR46233:SF3">
    <property type="entry name" value="HYDROXYACYLGLUTATHIONE HYDROLASE GLOC"/>
    <property type="match status" value="1"/>
</dbReference>
<feature type="domain" description="Metallo-beta-lactamase" evidence="5">
    <location>
        <begin position="29"/>
        <end position="212"/>
    </location>
</feature>
<name>A0A1Y6K3C4_9CHLR</name>
<dbReference type="InterPro" id="IPR001279">
    <property type="entry name" value="Metallo-B-lactamas"/>
</dbReference>
<evidence type="ECO:0000313" key="7">
    <source>
        <dbReference type="Proteomes" id="UP000195514"/>
    </source>
</evidence>
<evidence type="ECO:0000313" key="6">
    <source>
        <dbReference type="EMBL" id="SMX53347.1"/>
    </source>
</evidence>
<reference evidence="7" key="1">
    <citation type="submission" date="2017-05" db="EMBL/GenBank/DDBJ databases">
        <authorList>
            <person name="Kirkegaard R."/>
            <person name="Mcilroy J S."/>
        </authorList>
    </citation>
    <scope>NUCLEOTIDE SEQUENCE [LARGE SCALE GENOMIC DNA]</scope>
</reference>
<dbReference type="AlphaFoldDB" id="A0A1Y6K3C4"/>
<gene>
    <name evidence="6" type="ORF">CFX1CAM_0281</name>
</gene>
<organism evidence="6 7">
    <name type="scientific">Candidatus Brevifilum fermentans</name>
    <dbReference type="NCBI Taxonomy" id="1986204"/>
    <lineage>
        <taxon>Bacteria</taxon>
        <taxon>Bacillati</taxon>
        <taxon>Chloroflexota</taxon>
        <taxon>Anaerolineae</taxon>
        <taxon>Anaerolineales</taxon>
        <taxon>Anaerolineaceae</taxon>
        <taxon>Candidatus Brevifilum</taxon>
    </lineage>
</organism>
<keyword evidence="2" id="KW-0479">Metal-binding</keyword>
<accession>A0A1Y6K3C4</accession>
<dbReference type="EMBL" id="LT859958">
    <property type="protein sequence ID" value="SMX53347.1"/>
    <property type="molecule type" value="Genomic_DNA"/>
</dbReference>
<keyword evidence="7" id="KW-1185">Reference proteome</keyword>
<protein>
    <recommendedName>
        <fullName evidence="5">Metallo-beta-lactamase domain-containing protein</fullName>
    </recommendedName>
</protein>
<evidence type="ECO:0000256" key="3">
    <source>
        <dbReference type="ARBA" id="ARBA00022801"/>
    </source>
</evidence>
<dbReference type="GO" id="GO:0016787">
    <property type="term" value="F:hydrolase activity"/>
    <property type="evidence" value="ECO:0007669"/>
    <property type="project" value="UniProtKB-KW"/>
</dbReference>
<dbReference type="InterPro" id="IPR051453">
    <property type="entry name" value="MBL_Glyoxalase_II"/>
</dbReference>
<evidence type="ECO:0000259" key="5">
    <source>
        <dbReference type="SMART" id="SM00849"/>
    </source>
</evidence>
<evidence type="ECO:0000256" key="2">
    <source>
        <dbReference type="ARBA" id="ARBA00022723"/>
    </source>
</evidence>
<sequence>MVHHQIQHGLRRRFAMTLEIIRLTLGPLSNNVYLLGDPARGDAVVIDPSFEAQALLECAESLGWTLRGIWLTHSHFDHIAGAGEIAGVFSPPLPVGLHPEDQVWYQQEGGARQFGMSIPPLPAVKQPLTHGMRLGLGDDSPPVAEVRHAPGHSPGHVVFYVESLGALFCGDVIFYQGIGRTDLPGGNLETLLESIRTQVFSLPDETRLLPGHGPESTVGFERANNPFL</sequence>
<dbReference type="PANTHER" id="PTHR46233">
    <property type="entry name" value="HYDROXYACYLGLUTATHIONE HYDROLASE GLOC"/>
    <property type="match status" value="1"/>
</dbReference>
<keyword evidence="3" id="KW-0378">Hydrolase</keyword>
<dbReference type="SMART" id="SM00849">
    <property type="entry name" value="Lactamase_B"/>
    <property type="match status" value="1"/>
</dbReference>
<evidence type="ECO:0000256" key="4">
    <source>
        <dbReference type="ARBA" id="ARBA00022833"/>
    </source>
</evidence>
<comment type="cofactor">
    <cofactor evidence="1">
        <name>Zn(2+)</name>
        <dbReference type="ChEBI" id="CHEBI:29105"/>
    </cofactor>
</comment>
<evidence type="ECO:0000256" key="1">
    <source>
        <dbReference type="ARBA" id="ARBA00001947"/>
    </source>
</evidence>
<dbReference type="Gene3D" id="3.60.15.10">
    <property type="entry name" value="Ribonuclease Z/Hydroxyacylglutathione hydrolase-like"/>
    <property type="match status" value="1"/>
</dbReference>
<dbReference type="InterPro" id="IPR036866">
    <property type="entry name" value="RibonucZ/Hydroxyglut_hydro"/>
</dbReference>
<dbReference type="GO" id="GO:0046872">
    <property type="term" value="F:metal ion binding"/>
    <property type="evidence" value="ECO:0007669"/>
    <property type="project" value="UniProtKB-KW"/>
</dbReference>
<dbReference type="Proteomes" id="UP000195514">
    <property type="component" value="Chromosome I"/>
</dbReference>
<proteinExistence type="predicted"/>
<keyword evidence="4" id="KW-0862">Zinc</keyword>
<dbReference type="SUPFAM" id="SSF56281">
    <property type="entry name" value="Metallo-hydrolase/oxidoreductase"/>
    <property type="match status" value="1"/>
</dbReference>
<dbReference type="Pfam" id="PF00753">
    <property type="entry name" value="Lactamase_B"/>
    <property type="match status" value="1"/>
</dbReference>
<dbReference type="KEGG" id="abat:CFX1CAM_0281"/>